<gene>
    <name evidence="3" type="primary">LOC118762155</name>
</gene>
<dbReference type="SUPFAM" id="SSF57184">
    <property type="entry name" value="Growth factor receptor domain"/>
    <property type="match status" value="1"/>
</dbReference>
<dbReference type="AlphaFoldDB" id="A0A7E6EMG1"/>
<dbReference type="GO" id="GO:0005576">
    <property type="term" value="C:extracellular region"/>
    <property type="evidence" value="ECO:0007669"/>
    <property type="project" value="InterPro"/>
</dbReference>
<reference evidence="3" key="1">
    <citation type="submission" date="2025-08" db="UniProtKB">
        <authorList>
            <consortium name="RefSeq"/>
        </authorList>
    </citation>
    <scope>IDENTIFICATION</scope>
</reference>
<dbReference type="RefSeq" id="XP_036356479.1">
    <property type="nucleotide sequence ID" value="XM_036500586.1"/>
</dbReference>
<organism evidence="2 3">
    <name type="scientific">Octopus sinensis</name>
    <name type="common">East Asian common octopus</name>
    <dbReference type="NCBI Taxonomy" id="2607531"/>
    <lineage>
        <taxon>Eukaryota</taxon>
        <taxon>Metazoa</taxon>
        <taxon>Spiralia</taxon>
        <taxon>Lophotrochozoa</taxon>
        <taxon>Mollusca</taxon>
        <taxon>Cephalopoda</taxon>
        <taxon>Coleoidea</taxon>
        <taxon>Octopodiformes</taxon>
        <taxon>Octopoda</taxon>
        <taxon>Incirrata</taxon>
        <taxon>Octopodidae</taxon>
        <taxon>Octopus</taxon>
    </lineage>
</organism>
<evidence type="ECO:0000256" key="1">
    <source>
        <dbReference type="SAM" id="SignalP"/>
    </source>
</evidence>
<dbReference type="KEGG" id="osn:118762155"/>
<feature type="chain" id="PRO_5028850466" evidence="1">
    <location>
        <begin position="23"/>
        <end position="214"/>
    </location>
</feature>
<keyword evidence="1" id="KW-0732">Signal</keyword>
<sequence>MIKKPPGVLSLQNVYIIGTCFAFVTCFSPPGCPCQANTAYKCPVLPKRNCEVVYDYCGCCPQCALALGERCQEFGTVCQTGLICLWDRFWYDEPLSGKCWYRGYARKILSNSSLTAGNKLNSSTAQPNTPKYVTAAAAASAATSTAAIAAHNPSINNEPIAAITTTTKTTNFPTTSAATTSFQRHFKKKPPAIHYRPSKWAYLVRRFGPREDLN</sequence>
<name>A0A7E6EMG1_9MOLL</name>
<protein>
    <submittedName>
        <fullName evidence="3">Uncharacterized protein LOC118762155</fullName>
    </submittedName>
</protein>
<accession>A0A7E6EMG1</accession>
<proteinExistence type="predicted"/>
<dbReference type="Proteomes" id="UP000515154">
    <property type="component" value="Linkage group LG2"/>
</dbReference>
<dbReference type="InterPro" id="IPR009030">
    <property type="entry name" value="Growth_fac_rcpt_cys_sf"/>
</dbReference>
<evidence type="ECO:0000313" key="2">
    <source>
        <dbReference type="Proteomes" id="UP000515154"/>
    </source>
</evidence>
<feature type="signal peptide" evidence="1">
    <location>
        <begin position="1"/>
        <end position="22"/>
    </location>
</feature>
<keyword evidence="2" id="KW-1185">Reference proteome</keyword>
<evidence type="ECO:0000313" key="3">
    <source>
        <dbReference type="RefSeq" id="XP_036356479.1"/>
    </source>
</evidence>